<accession>A0A6G1GPN1</accession>
<dbReference type="OrthoDB" id="4297596at2759"/>
<feature type="region of interest" description="Disordered" evidence="1">
    <location>
        <begin position="124"/>
        <end position="147"/>
    </location>
</feature>
<gene>
    <name evidence="2" type="ORF">K402DRAFT_424274</name>
</gene>
<name>A0A6G1GPN1_9PEZI</name>
<dbReference type="AlphaFoldDB" id="A0A6G1GPN1"/>
<keyword evidence="3" id="KW-1185">Reference proteome</keyword>
<evidence type="ECO:0000256" key="1">
    <source>
        <dbReference type="SAM" id="MobiDB-lite"/>
    </source>
</evidence>
<dbReference type="Proteomes" id="UP000800041">
    <property type="component" value="Unassembled WGS sequence"/>
</dbReference>
<evidence type="ECO:0000313" key="3">
    <source>
        <dbReference type="Proteomes" id="UP000800041"/>
    </source>
</evidence>
<evidence type="ECO:0000313" key="2">
    <source>
        <dbReference type="EMBL" id="KAF1982698.1"/>
    </source>
</evidence>
<dbReference type="EMBL" id="ML977181">
    <property type="protein sequence ID" value="KAF1982698.1"/>
    <property type="molecule type" value="Genomic_DNA"/>
</dbReference>
<sequence length="147" mass="17111">MDEIRKELGDKSVRVIIRVRATDLPGHPRDRENTVAYMVCKHVLGRDFNRDLLVANYDFAHSLPGLDTMEPTIRRWFICDLKVTCRLRAFAQKLQQAEPIKRYCAMFCWGGKVEQEEIARMRKVSATEEENPLHQQPRVTGKPELQS</sequence>
<protein>
    <submittedName>
        <fullName evidence="2">Uncharacterized protein</fullName>
    </submittedName>
</protein>
<proteinExistence type="predicted"/>
<reference evidence="2" key="1">
    <citation type="journal article" date="2020" name="Stud. Mycol.">
        <title>101 Dothideomycetes genomes: a test case for predicting lifestyles and emergence of pathogens.</title>
        <authorList>
            <person name="Haridas S."/>
            <person name="Albert R."/>
            <person name="Binder M."/>
            <person name="Bloem J."/>
            <person name="Labutti K."/>
            <person name="Salamov A."/>
            <person name="Andreopoulos B."/>
            <person name="Baker S."/>
            <person name="Barry K."/>
            <person name="Bills G."/>
            <person name="Bluhm B."/>
            <person name="Cannon C."/>
            <person name="Castanera R."/>
            <person name="Culley D."/>
            <person name="Daum C."/>
            <person name="Ezra D."/>
            <person name="Gonzalez J."/>
            <person name="Henrissat B."/>
            <person name="Kuo A."/>
            <person name="Liang C."/>
            <person name="Lipzen A."/>
            <person name="Lutzoni F."/>
            <person name="Magnuson J."/>
            <person name="Mondo S."/>
            <person name="Nolan M."/>
            <person name="Ohm R."/>
            <person name="Pangilinan J."/>
            <person name="Park H.-J."/>
            <person name="Ramirez L."/>
            <person name="Alfaro M."/>
            <person name="Sun H."/>
            <person name="Tritt A."/>
            <person name="Yoshinaga Y."/>
            <person name="Zwiers L.-H."/>
            <person name="Turgeon B."/>
            <person name="Goodwin S."/>
            <person name="Spatafora J."/>
            <person name="Crous P."/>
            <person name="Grigoriev I."/>
        </authorList>
    </citation>
    <scope>NUCLEOTIDE SEQUENCE</scope>
    <source>
        <strain evidence="2">CBS 113979</strain>
    </source>
</reference>
<organism evidence="2 3">
    <name type="scientific">Aulographum hederae CBS 113979</name>
    <dbReference type="NCBI Taxonomy" id="1176131"/>
    <lineage>
        <taxon>Eukaryota</taxon>
        <taxon>Fungi</taxon>
        <taxon>Dikarya</taxon>
        <taxon>Ascomycota</taxon>
        <taxon>Pezizomycotina</taxon>
        <taxon>Dothideomycetes</taxon>
        <taxon>Pleosporomycetidae</taxon>
        <taxon>Aulographales</taxon>
        <taxon>Aulographaceae</taxon>
    </lineage>
</organism>